<dbReference type="AlphaFoldDB" id="A0A1E3GUV9"/>
<evidence type="ECO:0000256" key="3">
    <source>
        <dbReference type="ARBA" id="ARBA00023015"/>
    </source>
</evidence>
<dbReference type="GO" id="GO:0070063">
    <property type="term" value="F:RNA polymerase binding"/>
    <property type="evidence" value="ECO:0007669"/>
    <property type="project" value="InterPro"/>
</dbReference>
<dbReference type="Gene3D" id="1.10.287.180">
    <property type="entry name" value="Transcription elongation factor, GreA/GreB, N-terminal domain"/>
    <property type="match status" value="1"/>
</dbReference>
<dbReference type="PANTHER" id="PTHR30437:SF4">
    <property type="entry name" value="TRANSCRIPTION ELONGATION FACTOR GREA"/>
    <property type="match status" value="1"/>
</dbReference>
<keyword evidence="5 8" id="KW-0804">Transcription</keyword>
<dbReference type="InterPro" id="IPR018151">
    <property type="entry name" value="TF_GreA/GreB_CS"/>
</dbReference>
<keyword evidence="12" id="KW-0648">Protein biosynthesis</keyword>
<dbReference type="FunFam" id="1.10.287.180:FF:000001">
    <property type="entry name" value="Transcription elongation factor GreA"/>
    <property type="match status" value="1"/>
</dbReference>
<comment type="function">
    <text evidence="6 8 9">Necessary for efficient RNA polymerase transcription elongation past template-encoded arresting sites. The arresting sites in DNA have the property of trapping a certain fraction of elongating RNA polymerases that pass through, resulting in locked ternary complexes. Cleavage of the nascent transcript by cleavage factors such as GreA or GreB allows the resumption of elongation from the new 3'terminus. GreA releases sequences of 2 to 3 nucleotides.</text>
</comment>
<feature type="domain" description="Transcription elongation factor GreA/GreB N-terminal" evidence="11">
    <location>
        <begin position="3"/>
        <end position="73"/>
    </location>
</feature>
<comment type="caution">
    <text evidence="12">The sequence shown here is derived from an EMBL/GenBank/DDBJ whole genome shotgun (WGS) entry which is preliminary data.</text>
</comment>
<dbReference type="GO" id="GO:0003677">
    <property type="term" value="F:DNA binding"/>
    <property type="evidence" value="ECO:0007669"/>
    <property type="project" value="UniProtKB-UniRule"/>
</dbReference>
<dbReference type="InterPro" id="IPR022691">
    <property type="entry name" value="Tscrpt_elong_fac_GreA/B_N"/>
</dbReference>
<dbReference type="NCBIfam" id="NF001263">
    <property type="entry name" value="PRK00226.1-4"/>
    <property type="match status" value="1"/>
</dbReference>
<dbReference type="InterPro" id="IPR006359">
    <property type="entry name" value="Tscrpt_elong_fac_GreA"/>
</dbReference>
<evidence type="ECO:0000256" key="1">
    <source>
        <dbReference type="ARBA" id="ARBA00008213"/>
    </source>
</evidence>
<dbReference type="Proteomes" id="UP000094379">
    <property type="component" value="Unassembled WGS sequence"/>
</dbReference>
<keyword evidence="13" id="KW-1185">Reference proteome</keyword>
<evidence type="ECO:0000259" key="10">
    <source>
        <dbReference type="Pfam" id="PF01272"/>
    </source>
</evidence>
<dbReference type="SUPFAM" id="SSF54534">
    <property type="entry name" value="FKBP-like"/>
    <property type="match status" value="1"/>
</dbReference>
<evidence type="ECO:0000256" key="2">
    <source>
        <dbReference type="ARBA" id="ARBA00013729"/>
    </source>
</evidence>
<dbReference type="GO" id="GO:0003746">
    <property type="term" value="F:translation elongation factor activity"/>
    <property type="evidence" value="ECO:0007669"/>
    <property type="project" value="UniProtKB-KW"/>
</dbReference>
<evidence type="ECO:0000256" key="8">
    <source>
        <dbReference type="HAMAP-Rule" id="MF_00105"/>
    </source>
</evidence>
<sequence>MAVPITARGAQALKDELHELKTVRRPAIVNAISEARAHGDLKENAEYHAAREQQSFTEGRIQELESTLADCQVIDPTALPKDGRVVFGVTVDLLNIDTDAEVRYQIVGDYESDIKLNRISISSPIARALIGKEVDDIATVQAPGGAIEYEITGIHYLA</sequence>
<dbReference type="PIRSF" id="PIRSF006092">
    <property type="entry name" value="GreA_GreB"/>
    <property type="match status" value="1"/>
</dbReference>
<keyword evidence="12" id="KW-0251">Elongation factor</keyword>
<evidence type="ECO:0000259" key="11">
    <source>
        <dbReference type="Pfam" id="PF03449"/>
    </source>
</evidence>
<gene>
    <name evidence="8 12" type="primary">greA</name>
    <name evidence="12" type="ORF">A9E74_00346</name>
</gene>
<dbReference type="PANTHER" id="PTHR30437">
    <property type="entry name" value="TRANSCRIPTION ELONGATION FACTOR GREA"/>
    <property type="match status" value="1"/>
</dbReference>
<dbReference type="Gene3D" id="3.10.50.30">
    <property type="entry name" value="Transcription elongation factor, GreA/GreB, C-terminal domain"/>
    <property type="match status" value="1"/>
</dbReference>
<dbReference type="SUPFAM" id="SSF46557">
    <property type="entry name" value="GreA transcript cleavage protein, N-terminal domain"/>
    <property type="match status" value="1"/>
</dbReference>
<dbReference type="InterPro" id="IPR036805">
    <property type="entry name" value="Tscrpt_elong_fac_GreA/B_N_sf"/>
</dbReference>
<accession>A0A1E3GUV9</accession>
<dbReference type="GO" id="GO:0006354">
    <property type="term" value="P:DNA-templated transcription elongation"/>
    <property type="evidence" value="ECO:0007669"/>
    <property type="project" value="TreeGrafter"/>
</dbReference>
<dbReference type="PROSITE" id="PS00829">
    <property type="entry name" value="GREAB_1"/>
    <property type="match status" value="1"/>
</dbReference>
<dbReference type="RefSeq" id="WP_069294947.1">
    <property type="nucleotide sequence ID" value="NZ_MCRI01000002.1"/>
</dbReference>
<dbReference type="HAMAP" id="MF_00105">
    <property type="entry name" value="GreA_GreB"/>
    <property type="match status" value="1"/>
</dbReference>
<dbReference type="FunFam" id="3.10.50.30:FF:000001">
    <property type="entry name" value="Transcription elongation factor GreA"/>
    <property type="match status" value="1"/>
</dbReference>
<dbReference type="NCBIfam" id="TIGR01462">
    <property type="entry name" value="greA"/>
    <property type="match status" value="1"/>
</dbReference>
<keyword evidence="3 8" id="KW-0805">Transcription regulation</keyword>
<evidence type="ECO:0000313" key="12">
    <source>
        <dbReference type="EMBL" id="ODN67840.1"/>
    </source>
</evidence>
<protein>
    <recommendedName>
        <fullName evidence="2 8">Transcription elongation factor GreA</fullName>
    </recommendedName>
    <alternativeName>
        <fullName evidence="7 8">Transcript cleavage factor GreA</fullName>
    </alternativeName>
</protein>
<dbReference type="InterPro" id="IPR023459">
    <property type="entry name" value="Tscrpt_elong_fac_GreA/B_fam"/>
</dbReference>
<evidence type="ECO:0000256" key="4">
    <source>
        <dbReference type="ARBA" id="ARBA00023125"/>
    </source>
</evidence>
<evidence type="ECO:0000256" key="6">
    <source>
        <dbReference type="ARBA" id="ARBA00024916"/>
    </source>
</evidence>
<dbReference type="GO" id="GO:0032784">
    <property type="term" value="P:regulation of DNA-templated transcription elongation"/>
    <property type="evidence" value="ECO:0007669"/>
    <property type="project" value="UniProtKB-UniRule"/>
</dbReference>
<dbReference type="InterPro" id="IPR028624">
    <property type="entry name" value="Tscrpt_elong_fac_GreA/B"/>
</dbReference>
<name>A0A1E3GUV9_9GAMM</name>
<organism evidence="12 13">
    <name type="scientific">Methylophaga muralis</name>
    <dbReference type="NCBI Taxonomy" id="291169"/>
    <lineage>
        <taxon>Bacteria</taxon>
        <taxon>Pseudomonadati</taxon>
        <taxon>Pseudomonadota</taxon>
        <taxon>Gammaproteobacteria</taxon>
        <taxon>Thiotrichales</taxon>
        <taxon>Piscirickettsiaceae</taxon>
        <taxon>Methylophaga</taxon>
    </lineage>
</organism>
<evidence type="ECO:0000256" key="9">
    <source>
        <dbReference type="RuleBase" id="RU000556"/>
    </source>
</evidence>
<evidence type="ECO:0000313" key="13">
    <source>
        <dbReference type="Proteomes" id="UP000094379"/>
    </source>
</evidence>
<dbReference type="Pfam" id="PF01272">
    <property type="entry name" value="GreA_GreB"/>
    <property type="match status" value="1"/>
</dbReference>
<evidence type="ECO:0000256" key="5">
    <source>
        <dbReference type="ARBA" id="ARBA00023163"/>
    </source>
</evidence>
<keyword evidence="4 8" id="KW-0238">DNA-binding</keyword>
<evidence type="ECO:0000256" key="7">
    <source>
        <dbReference type="ARBA" id="ARBA00030776"/>
    </source>
</evidence>
<dbReference type="InterPro" id="IPR001437">
    <property type="entry name" value="Tscrpt_elong_fac_GreA/B_C"/>
</dbReference>
<dbReference type="PATRIC" id="fig|291169.3.peg.349"/>
<dbReference type="NCBIfam" id="NF001261">
    <property type="entry name" value="PRK00226.1-2"/>
    <property type="match status" value="1"/>
</dbReference>
<proteinExistence type="inferred from homology"/>
<comment type="similarity">
    <text evidence="1 8 9">Belongs to the GreA/GreB family.</text>
</comment>
<dbReference type="EMBL" id="MCRI01000002">
    <property type="protein sequence ID" value="ODN67840.1"/>
    <property type="molecule type" value="Genomic_DNA"/>
</dbReference>
<feature type="domain" description="Transcription elongation factor GreA/GreB C-terminal" evidence="10">
    <location>
        <begin position="82"/>
        <end position="156"/>
    </location>
</feature>
<dbReference type="NCBIfam" id="NF001264">
    <property type="entry name" value="PRK00226.1-5"/>
    <property type="match status" value="1"/>
</dbReference>
<dbReference type="STRING" id="291169.A9E74_00346"/>
<dbReference type="Pfam" id="PF03449">
    <property type="entry name" value="GreA_GreB_N"/>
    <property type="match status" value="1"/>
</dbReference>
<reference evidence="12 13" key="1">
    <citation type="submission" date="2016-07" db="EMBL/GenBank/DDBJ databases">
        <title>Draft Genome Sequence of Methylophaga muralis Bur 1.</title>
        <authorList>
            <person name="Vasilenko O.V."/>
            <person name="Doronina N.V."/>
            <person name="Shmareva M.N."/>
            <person name="Tarlachkov S.V."/>
            <person name="Mustakhimov I."/>
            <person name="Trotsenko Y.A."/>
        </authorList>
    </citation>
    <scope>NUCLEOTIDE SEQUENCE [LARGE SCALE GENOMIC DNA]</scope>
    <source>
        <strain evidence="12 13">Bur 1</strain>
    </source>
</reference>
<dbReference type="PROSITE" id="PS00830">
    <property type="entry name" value="GREAB_2"/>
    <property type="match status" value="1"/>
</dbReference>
<dbReference type="InterPro" id="IPR036953">
    <property type="entry name" value="GreA/GreB_C_sf"/>
</dbReference>